<dbReference type="Proteomes" id="UP000271624">
    <property type="component" value="Unassembled WGS sequence"/>
</dbReference>
<evidence type="ECO:0000313" key="1">
    <source>
        <dbReference type="EMBL" id="RUT03441.1"/>
    </source>
</evidence>
<accession>A0A3S1D4M6</accession>
<proteinExistence type="predicted"/>
<dbReference type="OrthoDB" id="508829at2"/>
<organism evidence="1 2">
    <name type="scientific">Dulcicalothrix desertica PCC 7102</name>
    <dbReference type="NCBI Taxonomy" id="232991"/>
    <lineage>
        <taxon>Bacteria</taxon>
        <taxon>Bacillati</taxon>
        <taxon>Cyanobacteriota</taxon>
        <taxon>Cyanophyceae</taxon>
        <taxon>Nostocales</taxon>
        <taxon>Calotrichaceae</taxon>
        <taxon>Dulcicalothrix</taxon>
    </lineage>
</organism>
<protein>
    <recommendedName>
        <fullName evidence="3">Histidine kinase</fullName>
    </recommendedName>
</protein>
<dbReference type="RefSeq" id="WP_127083409.1">
    <property type="nucleotide sequence ID" value="NZ_RSCL01000013.1"/>
</dbReference>
<dbReference type="AlphaFoldDB" id="A0A3S1D4M6"/>
<evidence type="ECO:0000313" key="2">
    <source>
        <dbReference type="Proteomes" id="UP000271624"/>
    </source>
</evidence>
<keyword evidence="2" id="KW-1185">Reference proteome</keyword>
<reference evidence="1" key="2">
    <citation type="journal article" date="2019" name="Genome Biol. Evol.">
        <title>Day and night: Metabolic profiles and evolutionary relationships of six axenic non-marine cyanobacteria.</title>
        <authorList>
            <person name="Will S.E."/>
            <person name="Henke P."/>
            <person name="Boedeker C."/>
            <person name="Huang S."/>
            <person name="Brinkmann H."/>
            <person name="Rohde M."/>
            <person name="Jarek M."/>
            <person name="Friedl T."/>
            <person name="Seufert S."/>
            <person name="Schumacher M."/>
            <person name="Overmann J."/>
            <person name="Neumann-Schaal M."/>
            <person name="Petersen J."/>
        </authorList>
    </citation>
    <scope>NUCLEOTIDE SEQUENCE [LARGE SCALE GENOMIC DNA]</scope>
    <source>
        <strain evidence="1">PCC 7102</strain>
    </source>
</reference>
<sequence>MSTIKERIAQDLAQVKETGGARTKRIREIVQVAVNEAVNELKGGSGEIRNIAKDAVTAVIENFKTKGQQAKDETMAAMEGAIAGVKDSNTQQQTVTNQAIGEQQILDAVDGALVAVETQKQKAPRSRIISLLLTVFNALRGKLSVSLQKDYVSLKELLANWDDKLTAQYGDRYTQVKQRWETAQTSYNATKTKIANGEPSPVDEYQTEADKKAAKAGATVAQTEQVLRKQLKTILESTAAKL</sequence>
<gene>
    <name evidence="1" type="ORF">DSM106972_050800</name>
</gene>
<reference evidence="1" key="1">
    <citation type="submission" date="2018-12" db="EMBL/GenBank/DDBJ databases">
        <authorList>
            <person name="Will S."/>
            <person name="Neumann-Schaal M."/>
            <person name="Henke P."/>
        </authorList>
    </citation>
    <scope>NUCLEOTIDE SEQUENCE</scope>
    <source>
        <strain evidence="1">PCC 7102</strain>
    </source>
</reference>
<evidence type="ECO:0008006" key="3">
    <source>
        <dbReference type="Google" id="ProtNLM"/>
    </source>
</evidence>
<comment type="caution">
    <text evidence="1">The sequence shown here is derived from an EMBL/GenBank/DDBJ whole genome shotgun (WGS) entry which is preliminary data.</text>
</comment>
<dbReference type="EMBL" id="RSCL01000013">
    <property type="protein sequence ID" value="RUT03441.1"/>
    <property type="molecule type" value="Genomic_DNA"/>
</dbReference>
<name>A0A3S1D4M6_9CYAN</name>